<gene>
    <name evidence="2" type="ordered locus">PECL_703</name>
</gene>
<dbReference type="PANTHER" id="PTHR11851">
    <property type="entry name" value="METALLOPROTEASE"/>
    <property type="match status" value="1"/>
</dbReference>
<dbReference type="Gene3D" id="3.30.830.10">
    <property type="entry name" value="Metalloenzyme, LuxS/M16 peptidase-like"/>
    <property type="match status" value="2"/>
</dbReference>
<reference evidence="2 3" key="1">
    <citation type="journal article" date="2012" name="J. Bacteriol.">
        <title>Complete Genome Sequence of the Beer Spoilage Organism Pediococcus claussenii ATCC BAA-344T.</title>
        <authorList>
            <person name="Pittet V."/>
            <person name="Abegunde T."/>
            <person name="Marfleet T."/>
            <person name="Haakensen M."/>
            <person name="Morrow K."/>
            <person name="Jayaprakash T."/>
            <person name="Schroeder K."/>
            <person name="Trost B."/>
            <person name="Byrns S."/>
            <person name="Bergsveinson J."/>
            <person name="Kusalik A."/>
            <person name="Ziola B."/>
        </authorList>
    </citation>
    <scope>NUCLEOTIDE SEQUENCE [LARGE SCALE GENOMIC DNA]</scope>
    <source>
        <strain evidence="2 3">ATCC BAA-344</strain>
    </source>
</reference>
<dbReference type="InterPro" id="IPR011249">
    <property type="entry name" value="Metalloenz_LuxS/M16"/>
</dbReference>
<keyword evidence="3" id="KW-1185">Reference proteome</keyword>
<organism evidence="2 3">
    <name type="scientific">Pediococcus claussenii (strain ATCC BAA-344 / DSM 14800 / JCM 18046 / KCTC 3811 / LMG 21948 / P06)</name>
    <dbReference type="NCBI Taxonomy" id="701521"/>
    <lineage>
        <taxon>Bacteria</taxon>
        <taxon>Bacillati</taxon>
        <taxon>Bacillota</taxon>
        <taxon>Bacilli</taxon>
        <taxon>Lactobacillales</taxon>
        <taxon>Lactobacillaceae</taxon>
        <taxon>Pediococcus</taxon>
    </lineage>
</organism>
<dbReference type="Proteomes" id="UP000005444">
    <property type="component" value="Chromosome"/>
</dbReference>
<dbReference type="PATRIC" id="fig|701521.8.peg.672"/>
<dbReference type="HOGENOM" id="CLU_052943_0_0_9"/>
<dbReference type="GO" id="GO:0046872">
    <property type="term" value="F:metal ion binding"/>
    <property type="evidence" value="ECO:0007669"/>
    <property type="project" value="InterPro"/>
</dbReference>
<evidence type="ECO:0000313" key="2">
    <source>
        <dbReference type="EMBL" id="AEV94995.1"/>
    </source>
</evidence>
<dbReference type="InterPro" id="IPR050361">
    <property type="entry name" value="MPP/UQCRC_Complex"/>
</dbReference>
<dbReference type="STRING" id="701521.PECL_703"/>
<dbReference type="NCBIfam" id="NF047422">
    <property type="entry name" value="YfmF_fam"/>
    <property type="match status" value="1"/>
</dbReference>
<dbReference type="RefSeq" id="WP_014215192.1">
    <property type="nucleotide sequence ID" value="NC_016605.1"/>
</dbReference>
<dbReference type="eggNOG" id="COG0612">
    <property type="taxonomic scope" value="Bacteria"/>
</dbReference>
<accession>G8PCL0</accession>
<name>G8PCL0_PEDCP</name>
<dbReference type="PANTHER" id="PTHR11851:SF186">
    <property type="entry name" value="INACTIVE METALLOPROTEASE YMFF-RELATED"/>
    <property type="match status" value="1"/>
</dbReference>
<evidence type="ECO:0000313" key="3">
    <source>
        <dbReference type="Proteomes" id="UP000005444"/>
    </source>
</evidence>
<evidence type="ECO:0000259" key="1">
    <source>
        <dbReference type="Pfam" id="PF05193"/>
    </source>
</evidence>
<dbReference type="InterPro" id="IPR007863">
    <property type="entry name" value="Peptidase_M16_C"/>
</dbReference>
<sequence length="421" mass="48109">MKKEITNGVWLDVMPTSQFKTIRVEVHFLTKSNARLMAKRALISNILETSSKKYPDQVKVTHQLSEMFGAGFGAGISKRGRLHDLSFSIITANSTYLDTQDDLFKQGIDFLREIIFNPLVTNNRFDESVFETQKDNLLNYIDSATDDKQYYAMERLRELNFGTDAIQAIPSYGRRKELEKVNNQDLFAYYQQLLQEDFMQISVSGDIDAERVLNAFQGWDLTKRNFEIPELTAQFDKNSVVAVKTEKQMLNQSKLNLAFDFPVYLRDKNYFSAIIFNALFGGTPQSKLFLNVREKASLAYYASSTLDLLNGMLMVQTGIDSVNKEEVLKIVNEQVSEMKLKKPSEKELNEAKLGLVSDYLSSLDSQRTAHRRSLTNQIMGNVLSDQEWIEGIQGVKDSDVQRMAELMNLRAVYFLSGENNV</sequence>
<feature type="domain" description="Peptidase M16 C-terminal" evidence="1">
    <location>
        <begin position="180"/>
        <end position="354"/>
    </location>
</feature>
<dbReference type="EMBL" id="CP003137">
    <property type="protein sequence ID" value="AEV94995.1"/>
    <property type="molecule type" value="Genomic_DNA"/>
</dbReference>
<protein>
    <submittedName>
        <fullName evidence="2">Zn-dependent peptidase</fullName>
    </submittedName>
</protein>
<dbReference type="AlphaFoldDB" id="G8PCL0"/>
<proteinExistence type="predicted"/>
<dbReference type="Pfam" id="PF05193">
    <property type="entry name" value="Peptidase_M16_C"/>
    <property type="match status" value="1"/>
</dbReference>
<dbReference type="KEGG" id="pce:PECL_703"/>
<dbReference type="SUPFAM" id="SSF63411">
    <property type="entry name" value="LuxS/MPP-like metallohydrolase"/>
    <property type="match status" value="2"/>
</dbReference>